<name>A0A024H5Q1_9MICC</name>
<feature type="region of interest" description="Disordered" evidence="2">
    <location>
        <begin position="98"/>
        <end position="149"/>
    </location>
</feature>
<organism evidence="3 4">
    <name type="scientific">Pseudarthrobacter siccitolerans</name>
    <dbReference type="NCBI Taxonomy" id="861266"/>
    <lineage>
        <taxon>Bacteria</taxon>
        <taxon>Bacillati</taxon>
        <taxon>Actinomycetota</taxon>
        <taxon>Actinomycetes</taxon>
        <taxon>Micrococcales</taxon>
        <taxon>Micrococcaceae</taxon>
        <taxon>Pseudarthrobacter</taxon>
    </lineage>
</organism>
<keyword evidence="4" id="KW-1185">Reference proteome</keyword>
<proteinExistence type="predicted"/>
<evidence type="ECO:0000256" key="2">
    <source>
        <dbReference type="SAM" id="MobiDB-lite"/>
    </source>
</evidence>
<evidence type="ECO:0000256" key="1">
    <source>
        <dbReference type="SAM" id="Coils"/>
    </source>
</evidence>
<feature type="coiled-coil region" evidence="1">
    <location>
        <begin position="41"/>
        <end position="68"/>
    </location>
</feature>
<evidence type="ECO:0000313" key="4">
    <source>
        <dbReference type="Proteomes" id="UP000035722"/>
    </source>
</evidence>
<gene>
    <name evidence="3" type="ORF">ARTSIC4J27_3073</name>
</gene>
<protein>
    <submittedName>
        <fullName evidence="3">Mucin-associated surface protein</fullName>
    </submittedName>
</protein>
<accession>A0A024H5Q1</accession>
<dbReference type="AlphaFoldDB" id="A0A024H5Q1"/>
<dbReference type="Proteomes" id="UP000035722">
    <property type="component" value="Unassembled WGS sequence"/>
</dbReference>
<evidence type="ECO:0000313" key="3">
    <source>
        <dbReference type="EMBL" id="CCQ47094.1"/>
    </source>
</evidence>
<keyword evidence="1" id="KW-0175">Coiled coil</keyword>
<feature type="compositionally biased region" description="Low complexity" evidence="2">
    <location>
        <begin position="98"/>
        <end position="114"/>
    </location>
</feature>
<dbReference type="EMBL" id="CAQI01000047">
    <property type="protein sequence ID" value="CCQ47094.1"/>
    <property type="molecule type" value="Genomic_DNA"/>
</dbReference>
<feature type="compositionally biased region" description="Basic and acidic residues" evidence="2">
    <location>
        <begin position="136"/>
        <end position="149"/>
    </location>
</feature>
<dbReference type="STRING" id="861266.ARTSIC4J27_3073"/>
<sequence>MLAAGLLTGCGTRDASLQPGAARQLQARVLEVSEASSRNDHAAALQALQNLEADLAAAQSKGQVSEERQQTIATIAAAVRADLNEAATAKAAEEARIAQEAAAAQASQAATQTPAPAPEPAPTNGNGDGDGDGDGDDKKGNEDKGKGKD</sequence>
<comment type="caution">
    <text evidence="3">The sequence shown here is derived from an EMBL/GenBank/DDBJ whole genome shotgun (WGS) entry which is preliminary data.</text>
</comment>
<reference evidence="4" key="1">
    <citation type="journal article" date="2014" name="Genome Announc.">
        <title>Genome Sequence of Arthrobacter siccitolerans 4J27, a Xeroprotectant-Producing Desiccation-Tolerant Microorganism.</title>
        <authorList>
            <person name="Manzanera M."/>
            <person name="Santa-Cruz-Calvo L."/>
            <person name="Vilchez J.I."/>
            <person name="Garcia-Fontana C."/>
            <person name="Silva-Castro G.A."/>
            <person name="Calvo C."/>
            <person name="Gonzalez-Lopez J."/>
        </authorList>
    </citation>
    <scope>NUCLEOTIDE SEQUENCE [LARGE SCALE GENOMIC DNA]</scope>
    <source>
        <strain evidence="4">4J27</strain>
    </source>
</reference>